<keyword evidence="4" id="KW-1185">Reference proteome</keyword>
<dbReference type="EMBL" id="CM001217">
    <property type="protein sequence ID" value="KEH40867.1"/>
    <property type="molecule type" value="Genomic_DNA"/>
</dbReference>
<proteinExistence type="predicted"/>
<keyword evidence="1 2" id="KW-0812">Transmembrane</keyword>
<dbReference type="Proteomes" id="UP000002051">
    <property type="component" value="Unassembled WGS sequence"/>
</dbReference>
<evidence type="ECO:0000256" key="1">
    <source>
        <dbReference type="SAM" id="Phobius"/>
    </source>
</evidence>
<evidence type="ECO:0000313" key="2">
    <source>
        <dbReference type="EMBL" id="KEH40867.1"/>
    </source>
</evidence>
<organism evidence="2 4">
    <name type="scientific">Medicago truncatula</name>
    <name type="common">Barrel medic</name>
    <name type="synonym">Medicago tribuloides</name>
    <dbReference type="NCBI Taxonomy" id="3880"/>
    <lineage>
        <taxon>Eukaryota</taxon>
        <taxon>Viridiplantae</taxon>
        <taxon>Streptophyta</taxon>
        <taxon>Embryophyta</taxon>
        <taxon>Tracheophyta</taxon>
        <taxon>Spermatophyta</taxon>
        <taxon>Magnoliopsida</taxon>
        <taxon>eudicotyledons</taxon>
        <taxon>Gunneridae</taxon>
        <taxon>Pentapetalae</taxon>
        <taxon>rosids</taxon>
        <taxon>fabids</taxon>
        <taxon>Fabales</taxon>
        <taxon>Fabaceae</taxon>
        <taxon>Papilionoideae</taxon>
        <taxon>50 kb inversion clade</taxon>
        <taxon>NPAAA clade</taxon>
        <taxon>Hologalegina</taxon>
        <taxon>IRL clade</taxon>
        <taxon>Trifolieae</taxon>
        <taxon>Medicago</taxon>
    </lineage>
</organism>
<feature type="transmembrane region" description="Helical" evidence="1">
    <location>
        <begin position="25"/>
        <end position="42"/>
    </location>
</feature>
<protein>
    <submittedName>
        <fullName evidence="2">Transmembrane protein, putative</fullName>
    </submittedName>
</protein>
<evidence type="ECO:0000313" key="3">
    <source>
        <dbReference type="EnsemblPlants" id="KEH40867"/>
    </source>
</evidence>
<sequence length="114" mass="13740">MDEHEWICSLSFGFDLFFSRFRFSFTFRSDVGFVHLLLFYSIRFPKMNKRLQLCFLDGLWMNRFERIVIDALCEEGLLQRNVDMVDRINRKRNSHSPLVVVNSSLILRILEKEE</sequence>
<evidence type="ECO:0000313" key="4">
    <source>
        <dbReference type="Proteomes" id="UP000002051"/>
    </source>
</evidence>
<reference evidence="3" key="3">
    <citation type="submission" date="2015-04" db="UniProtKB">
        <authorList>
            <consortium name="EnsemblPlants"/>
        </authorList>
    </citation>
    <scope>IDENTIFICATION</scope>
    <source>
        <strain evidence="3">cv. Jemalong A17</strain>
    </source>
</reference>
<name>A0A072VGJ3_MEDTR</name>
<dbReference type="AlphaFoldDB" id="A0A072VGJ3"/>
<keyword evidence="1" id="KW-0472">Membrane</keyword>
<keyword evidence="1" id="KW-1133">Transmembrane helix</keyword>
<dbReference type="EnsemblPlants" id="KEH40867">
    <property type="protein sequence ID" value="KEH40867"/>
    <property type="gene ID" value="MTR_1g036630"/>
</dbReference>
<reference evidence="2 4" key="2">
    <citation type="journal article" date="2014" name="BMC Genomics">
        <title>An improved genome release (version Mt4.0) for the model legume Medicago truncatula.</title>
        <authorList>
            <person name="Tang H."/>
            <person name="Krishnakumar V."/>
            <person name="Bidwell S."/>
            <person name="Rosen B."/>
            <person name="Chan A."/>
            <person name="Zhou S."/>
            <person name="Gentzbittel L."/>
            <person name="Childs K.L."/>
            <person name="Yandell M."/>
            <person name="Gundlach H."/>
            <person name="Mayer K.F."/>
            <person name="Schwartz D.C."/>
            <person name="Town C.D."/>
        </authorList>
    </citation>
    <scope>GENOME REANNOTATION</scope>
    <source>
        <strain evidence="2">A17</strain>
        <strain evidence="3 4">cv. Jemalong A17</strain>
    </source>
</reference>
<dbReference type="HOGENOM" id="CLU_2124719_0_0_1"/>
<reference evidence="2 4" key="1">
    <citation type="journal article" date="2011" name="Nature">
        <title>The Medicago genome provides insight into the evolution of rhizobial symbioses.</title>
        <authorList>
            <person name="Young N.D."/>
            <person name="Debelle F."/>
            <person name="Oldroyd G.E."/>
            <person name="Geurts R."/>
            <person name="Cannon S.B."/>
            <person name="Udvardi M.K."/>
            <person name="Benedito V.A."/>
            <person name="Mayer K.F."/>
            <person name="Gouzy J."/>
            <person name="Schoof H."/>
            <person name="Van de Peer Y."/>
            <person name="Proost S."/>
            <person name="Cook D.R."/>
            <person name="Meyers B.C."/>
            <person name="Spannagl M."/>
            <person name="Cheung F."/>
            <person name="De Mita S."/>
            <person name="Krishnakumar V."/>
            <person name="Gundlach H."/>
            <person name="Zhou S."/>
            <person name="Mudge J."/>
            <person name="Bharti A.K."/>
            <person name="Murray J.D."/>
            <person name="Naoumkina M.A."/>
            <person name="Rosen B."/>
            <person name="Silverstein K.A."/>
            <person name="Tang H."/>
            <person name="Rombauts S."/>
            <person name="Zhao P.X."/>
            <person name="Zhou P."/>
            <person name="Barbe V."/>
            <person name="Bardou P."/>
            <person name="Bechner M."/>
            <person name="Bellec A."/>
            <person name="Berger A."/>
            <person name="Berges H."/>
            <person name="Bidwell S."/>
            <person name="Bisseling T."/>
            <person name="Choisne N."/>
            <person name="Couloux A."/>
            <person name="Denny R."/>
            <person name="Deshpande S."/>
            <person name="Dai X."/>
            <person name="Doyle J.J."/>
            <person name="Dudez A.M."/>
            <person name="Farmer A.D."/>
            <person name="Fouteau S."/>
            <person name="Franken C."/>
            <person name="Gibelin C."/>
            <person name="Gish J."/>
            <person name="Goldstein S."/>
            <person name="Gonzalez A.J."/>
            <person name="Green P.J."/>
            <person name="Hallab A."/>
            <person name="Hartog M."/>
            <person name="Hua A."/>
            <person name="Humphray S.J."/>
            <person name="Jeong D.H."/>
            <person name="Jing Y."/>
            <person name="Jocker A."/>
            <person name="Kenton S.M."/>
            <person name="Kim D.J."/>
            <person name="Klee K."/>
            <person name="Lai H."/>
            <person name="Lang C."/>
            <person name="Lin S."/>
            <person name="Macmil S.L."/>
            <person name="Magdelenat G."/>
            <person name="Matthews L."/>
            <person name="McCorrison J."/>
            <person name="Monaghan E.L."/>
            <person name="Mun J.H."/>
            <person name="Najar F.Z."/>
            <person name="Nicholson C."/>
            <person name="Noirot C."/>
            <person name="O'Bleness M."/>
            <person name="Paule C.R."/>
            <person name="Poulain J."/>
            <person name="Prion F."/>
            <person name="Qin B."/>
            <person name="Qu C."/>
            <person name="Retzel E.F."/>
            <person name="Riddle C."/>
            <person name="Sallet E."/>
            <person name="Samain S."/>
            <person name="Samson N."/>
            <person name="Sanders I."/>
            <person name="Saurat O."/>
            <person name="Scarpelli C."/>
            <person name="Schiex T."/>
            <person name="Segurens B."/>
            <person name="Severin A.J."/>
            <person name="Sherrier D.J."/>
            <person name="Shi R."/>
            <person name="Sims S."/>
            <person name="Singer S.R."/>
            <person name="Sinharoy S."/>
            <person name="Sterck L."/>
            <person name="Viollet A."/>
            <person name="Wang B.B."/>
            <person name="Wang K."/>
            <person name="Wang M."/>
            <person name="Wang X."/>
            <person name="Warfsmann J."/>
            <person name="Weissenbach J."/>
            <person name="White D.D."/>
            <person name="White J.D."/>
            <person name="Wiley G.B."/>
            <person name="Wincker P."/>
            <person name="Xing Y."/>
            <person name="Yang L."/>
            <person name="Yao Z."/>
            <person name="Ying F."/>
            <person name="Zhai J."/>
            <person name="Zhou L."/>
            <person name="Zuber A."/>
            <person name="Denarie J."/>
            <person name="Dixon R.A."/>
            <person name="May G.D."/>
            <person name="Schwartz D.C."/>
            <person name="Rogers J."/>
            <person name="Quetier F."/>
            <person name="Town C.D."/>
            <person name="Roe B.A."/>
        </authorList>
    </citation>
    <scope>NUCLEOTIDE SEQUENCE [LARGE SCALE GENOMIC DNA]</scope>
    <source>
        <strain evidence="2">A17</strain>
        <strain evidence="3 4">cv. Jemalong A17</strain>
    </source>
</reference>
<accession>A0A072VGJ3</accession>
<gene>
    <name evidence="2" type="ordered locus">MTR_1g036630</name>
</gene>